<reference evidence="2 3" key="1">
    <citation type="submission" date="2015-01" db="EMBL/GenBank/DDBJ databases">
        <title>Draft genome of the acidophilic iron oxidizer Ferrimicrobium acidiphilum strain T23.</title>
        <authorList>
            <person name="Poehlein A."/>
            <person name="Eisen S."/>
            <person name="Schloemann M."/>
            <person name="Johnson B.D."/>
            <person name="Daniel R."/>
            <person name="Muehling M."/>
        </authorList>
    </citation>
    <scope>NUCLEOTIDE SEQUENCE [LARGE SCALE GENOMIC DNA]</scope>
    <source>
        <strain evidence="2 3">T23</strain>
    </source>
</reference>
<evidence type="ECO:0000313" key="3">
    <source>
        <dbReference type="Proteomes" id="UP000032336"/>
    </source>
</evidence>
<keyword evidence="3" id="KW-1185">Reference proteome</keyword>
<dbReference type="eggNOG" id="COG1169">
    <property type="taxonomic scope" value="Bacteria"/>
</dbReference>
<keyword evidence="2" id="KW-0413">Isomerase</keyword>
<dbReference type="Gene3D" id="3.60.120.10">
    <property type="entry name" value="Anthranilate synthase"/>
    <property type="match status" value="1"/>
</dbReference>
<protein>
    <submittedName>
        <fullName evidence="2">Salicylate biosynthesis isochorismate synthase</fullName>
        <ecNumber evidence="2">5.4.4.2</ecNumber>
    </submittedName>
</protein>
<organism evidence="2 3">
    <name type="scientific">Ferrimicrobium acidiphilum DSM 19497</name>
    <dbReference type="NCBI Taxonomy" id="1121877"/>
    <lineage>
        <taxon>Bacteria</taxon>
        <taxon>Bacillati</taxon>
        <taxon>Actinomycetota</taxon>
        <taxon>Acidimicrobiia</taxon>
        <taxon>Acidimicrobiales</taxon>
        <taxon>Acidimicrobiaceae</taxon>
        <taxon>Ferrimicrobium</taxon>
    </lineage>
</organism>
<dbReference type="GeneID" id="78372571"/>
<dbReference type="Proteomes" id="UP000032336">
    <property type="component" value="Unassembled WGS sequence"/>
</dbReference>
<dbReference type="EMBL" id="JXUW01000010">
    <property type="protein sequence ID" value="KJE76858.1"/>
    <property type="molecule type" value="Genomic_DNA"/>
</dbReference>
<proteinExistence type="predicted"/>
<gene>
    <name evidence="2" type="primary">pchA</name>
    <name evidence="2" type="ORF">FEAC_13600</name>
</gene>
<dbReference type="AlphaFoldDB" id="A0A0D8FUA3"/>
<dbReference type="Pfam" id="PF00425">
    <property type="entry name" value="Chorismate_bind"/>
    <property type="match status" value="1"/>
</dbReference>
<sequence length="383" mass="40341">MRFLAGLSMVGSFGAGLLYGFITSLEAHHIPFQLVEAAGSLYVGVGQPVLCASDPGISQPGPCFLSSGFLVSESFQVRSYPVVLVAGRDRLEVDVYEAHPRAASELGIFGLASDVRIVAGGALLQGDRVHDLEATSRRIQLAKLAIDQGQLTKLVVAGHATQEVTERFSIGGALSRLKKAHPASHLYCVDGFFGASPELVAAKSGNLLSLRPLAGTALRGGQVALLNSSKDLFEHRLMVEQLCDDLGGFVKELDRPARPVLFDAGRLIHLATPMRGRLLPGVTLADVVLAIAPTAAVSGVPRISAVEMLRELEIFRGKYAGIVGLTDPFGDGEVYLSIRGASVVDGRLDLVAGAGIVADSQVDSEVAEIEAKIDVVTRALSAR</sequence>
<dbReference type="InterPro" id="IPR015890">
    <property type="entry name" value="Chorismate_C"/>
</dbReference>
<dbReference type="PANTHER" id="PTHR42839">
    <property type="entry name" value="ISOCHORISMATE SYNTHASE ENTC"/>
    <property type="match status" value="1"/>
</dbReference>
<dbReference type="OrthoDB" id="9806579at2"/>
<comment type="caution">
    <text evidence="2">The sequence shown here is derived from an EMBL/GenBank/DDBJ whole genome shotgun (WGS) entry which is preliminary data.</text>
</comment>
<name>A0A0D8FUA3_9ACTN</name>
<dbReference type="GO" id="GO:0008909">
    <property type="term" value="F:isochorismate synthase activity"/>
    <property type="evidence" value="ECO:0007669"/>
    <property type="project" value="UniProtKB-EC"/>
</dbReference>
<accession>A0A0D8FUA3</accession>
<dbReference type="SUPFAM" id="SSF56322">
    <property type="entry name" value="ADC synthase"/>
    <property type="match status" value="1"/>
</dbReference>
<evidence type="ECO:0000313" key="2">
    <source>
        <dbReference type="EMBL" id="KJE76858.1"/>
    </source>
</evidence>
<dbReference type="InterPro" id="IPR005801">
    <property type="entry name" value="ADC_synthase"/>
</dbReference>
<dbReference type="PANTHER" id="PTHR42839:SF2">
    <property type="entry name" value="ISOCHORISMATE SYNTHASE ENTC"/>
    <property type="match status" value="1"/>
</dbReference>
<dbReference type="EC" id="5.4.4.2" evidence="2"/>
<evidence type="ECO:0000259" key="1">
    <source>
        <dbReference type="Pfam" id="PF00425"/>
    </source>
</evidence>
<dbReference type="PATRIC" id="fig|1121877.4.peg.1490"/>
<dbReference type="STRING" id="1121877.FEAC_13600"/>
<dbReference type="RefSeq" id="WP_052565861.1">
    <property type="nucleotide sequence ID" value="NZ_JQKF01000028.1"/>
</dbReference>
<feature type="domain" description="Chorismate-utilising enzyme C-terminal" evidence="1">
    <location>
        <begin position="137"/>
        <end position="372"/>
    </location>
</feature>